<evidence type="ECO:0000313" key="11">
    <source>
        <dbReference type="Proteomes" id="UP000480185"/>
    </source>
</evidence>
<dbReference type="PANTHER" id="PTHR10434">
    <property type="entry name" value="1-ACYL-SN-GLYCEROL-3-PHOSPHATE ACYLTRANSFERASE"/>
    <property type="match status" value="1"/>
</dbReference>
<comment type="similarity">
    <text evidence="2 7">Belongs to the 1-acyl-sn-glycerol-3-phosphate acyltransferase family.</text>
</comment>
<dbReference type="EMBL" id="WJNH01000009">
    <property type="protein sequence ID" value="MRG87440.1"/>
    <property type="molecule type" value="Genomic_DNA"/>
</dbReference>
<dbReference type="OrthoDB" id="9803035at2"/>
<sequence length="244" mass="27547">MRTIWTYLNAVIFVLLCVFPLQKVKKINRQSLTPEQLDEIIFKVPRKFGQKTLWYTGSKVDVVGNQNFPQGPVLIVANHQGNVDIPLLLGVLDKPFGFISKIEVKKIPIVRTWMKQMHCVFLDRNDKRQSVKAFRQGIDVLKSGHSLTIFPEGTRSQQDVPNTFKAGSFRLAKKAGVPVVPVAIHGTYKVMEANRGFIKPSHIKLTICEPISAKEVEELSLDELAKRSEGQIVEAIQQSKQSEE</sequence>
<comment type="pathway">
    <text evidence="1">Lipid metabolism.</text>
</comment>
<comment type="catalytic activity">
    <reaction evidence="7">
        <text>a 1-acyl-sn-glycero-3-phosphate + an acyl-CoA = a 1,2-diacyl-sn-glycero-3-phosphate + CoA</text>
        <dbReference type="Rhea" id="RHEA:19709"/>
        <dbReference type="ChEBI" id="CHEBI:57287"/>
        <dbReference type="ChEBI" id="CHEBI:57970"/>
        <dbReference type="ChEBI" id="CHEBI:58342"/>
        <dbReference type="ChEBI" id="CHEBI:58608"/>
        <dbReference type="EC" id="2.3.1.51"/>
    </reaction>
</comment>
<dbReference type="AlphaFoldDB" id="A0A6G1X992"/>
<evidence type="ECO:0000259" key="9">
    <source>
        <dbReference type="SMART" id="SM00563"/>
    </source>
</evidence>
<evidence type="ECO:0000313" key="10">
    <source>
        <dbReference type="EMBL" id="MRG87440.1"/>
    </source>
</evidence>
<feature type="transmembrane region" description="Helical" evidence="8">
    <location>
        <begin position="6"/>
        <end position="22"/>
    </location>
</feature>
<gene>
    <name evidence="10" type="ORF">GH754_14175</name>
</gene>
<evidence type="ECO:0000256" key="8">
    <source>
        <dbReference type="SAM" id="Phobius"/>
    </source>
</evidence>
<comment type="caution">
    <text evidence="10">The sequence shown here is derived from an EMBL/GenBank/DDBJ whole genome shotgun (WGS) entry which is preliminary data.</text>
</comment>
<dbReference type="GO" id="GO:0016020">
    <property type="term" value="C:membrane"/>
    <property type="evidence" value="ECO:0007669"/>
    <property type="project" value="InterPro"/>
</dbReference>
<dbReference type="InterPro" id="IPR004552">
    <property type="entry name" value="AGP_acyltrans"/>
</dbReference>
<dbReference type="NCBIfam" id="TIGR00530">
    <property type="entry name" value="AGP_acyltrn"/>
    <property type="match status" value="1"/>
</dbReference>
<evidence type="ECO:0000256" key="5">
    <source>
        <dbReference type="ARBA" id="ARBA00023098"/>
    </source>
</evidence>
<keyword evidence="3 7" id="KW-0444">Lipid biosynthesis</keyword>
<protein>
    <recommendedName>
        <fullName evidence="7">1-acyl-sn-glycerol-3-phosphate acyltransferase</fullName>
        <ecNumber evidence="7">2.3.1.51</ecNumber>
    </recommendedName>
</protein>
<keyword evidence="8" id="KW-1133">Transmembrane helix</keyword>
<dbReference type="SMART" id="SM00563">
    <property type="entry name" value="PlsC"/>
    <property type="match status" value="1"/>
</dbReference>
<keyword evidence="7" id="KW-1208">Phospholipid metabolism</keyword>
<keyword evidence="8" id="KW-0472">Membrane</keyword>
<keyword evidence="5 7" id="KW-0443">Lipid metabolism</keyword>
<dbReference type="CDD" id="cd07989">
    <property type="entry name" value="LPLAT_AGPAT-like"/>
    <property type="match status" value="1"/>
</dbReference>
<evidence type="ECO:0000256" key="7">
    <source>
        <dbReference type="RuleBase" id="RU361267"/>
    </source>
</evidence>
<dbReference type="GO" id="GO:0003841">
    <property type="term" value="F:1-acylglycerol-3-phosphate O-acyltransferase activity"/>
    <property type="evidence" value="ECO:0007669"/>
    <property type="project" value="UniProtKB-UniRule"/>
</dbReference>
<comment type="domain">
    <text evidence="7">The HXXXXD motif is essential for acyltransferase activity and may constitute the binding site for the phosphate moiety of the glycerol-3-phosphate.</text>
</comment>
<dbReference type="Pfam" id="PF01553">
    <property type="entry name" value="Acyltransferase"/>
    <property type="match status" value="1"/>
</dbReference>
<keyword evidence="8" id="KW-0812">Transmembrane</keyword>
<dbReference type="PANTHER" id="PTHR10434:SF64">
    <property type="entry name" value="1-ACYL-SN-GLYCEROL-3-PHOSPHATE ACYLTRANSFERASE-RELATED"/>
    <property type="match status" value="1"/>
</dbReference>
<dbReference type="InterPro" id="IPR002123">
    <property type="entry name" value="Plipid/glycerol_acylTrfase"/>
</dbReference>
<dbReference type="Proteomes" id="UP000480185">
    <property type="component" value="Unassembled WGS sequence"/>
</dbReference>
<dbReference type="EC" id="2.3.1.51" evidence="7"/>
<keyword evidence="7" id="KW-0594">Phospholipid biosynthesis</keyword>
<proteinExistence type="inferred from homology"/>
<dbReference type="RefSeq" id="WP_153729328.1">
    <property type="nucleotide sequence ID" value="NZ_WJNH01000009.1"/>
</dbReference>
<keyword evidence="11" id="KW-1185">Reference proteome</keyword>
<keyword evidence="6 7" id="KW-0012">Acyltransferase</keyword>
<evidence type="ECO:0000256" key="3">
    <source>
        <dbReference type="ARBA" id="ARBA00022516"/>
    </source>
</evidence>
<keyword evidence="4 7" id="KW-0808">Transferase</keyword>
<evidence type="ECO:0000256" key="6">
    <source>
        <dbReference type="ARBA" id="ARBA00023315"/>
    </source>
</evidence>
<feature type="domain" description="Phospholipid/glycerol acyltransferase" evidence="9">
    <location>
        <begin position="73"/>
        <end position="187"/>
    </location>
</feature>
<evidence type="ECO:0000256" key="2">
    <source>
        <dbReference type="ARBA" id="ARBA00008655"/>
    </source>
</evidence>
<reference evidence="10 11" key="1">
    <citation type="submission" date="2019-11" db="EMBL/GenBank/DDBJ databases">
        <authorList>
            <person name="Li J."/>
        </authorList>
    </citation>
    <scope>NUCLEOTIDE SEQUENCE [LARGE SCALE GENOMIC DNA]</scope>
    <source>
        <strain evidence="10 11">J4</strain>
    </source>
</reference>
<dbReference type="SUPFAM" id="SSF69593">
    <property type="entry name" value="Glycerol-3-phosphate (1)-acyltransferase"/>
    <property type="match status" value="1"/>
</dbReference>
<evidence type="ECO:0000256" key="4">
    <source>
        <dbReference type="ARBA" id="ARBA00022679"/>
    </source>
</evidence>
<evidence type="ECO:0000256" key="1">
    <source>
        <dbReference type="ARBA" id="ARBA00005189"/>
    </source>
</evidence>
<organism evidence="10 11">
    <name type="scientific">Salinibacillus xinjiangensis</name>
    <dbReference type="NCBI Taxonomy" id="1229268"/>
    <lineage>
        <taxon>Bacteria</taxon>
        <taxon>Bacillati</taxon>
        <taxon>Bacillota</taxon>
        <taxon>Bacilli</taxon>
        <taxon>Bacillales</taxon>
        <taxon>Bacillaceae</taxon>
        <taxon>Salinibacillus</taxon>
    </lineage>
</organism>
<accession>A0A6G1X992</accession>
<dbReference type="GO" id="GO:0006654">
    <property type="term" value="P:phosphatidic acid biosynthetic process"/>
    <property type="evidence" value="ECO:0007669"/>
    <property type="project" value="TreeGrafter"/>
</dbReference>
<name>A0A6G1X992_9BACI</name>